<dbReference type="CDD" id="cd03352">
    <property type="entry name" value="LbH_LpxD"/>
    <property type="match status" value="1"/>
</dbReference>
<dbReference type="AlphaFoldDB" id="A0A6F8VBT6"/>
<sequence length="355" mass="37333">MQEQYVSFANEQTYTLGDIVARFGGEVLGDAQVRVSQVASLENAQACHISFFTASRFQKQLDATAAGAVIVGVDARDATPKPRIVSSNPYAYFAKVSTLLNPVPAIAAGIHPTAHVEEGAVVASSASIGPFVSIGRGAKIGERAVIGAGCAVGENTEIGADTWLYPRVVIYHRCVIGERVIIHSGAVIGADGFGLAREEGRWLKIPQIGGVVIGDDVEIGANTTIDRGAMEDTIIEEGVKLDNLIQVAHNVQIGAHSAMAGCVGIAGSAKIGRNCTVGGAGMILGHLQIADNVSVSSGTLITKSITKAGTYTSAMPFSAHEQWLRNAAHLRHLDSMAEKLRALEQKINELERKQS</sequence>
<dbReference type="GO" id="GO:0016020">
    <property type="term" value="C:membrane"/>
    <property type="evidence" value="ECO:0007669"/>
    <property type="project" value="GOC"/>
</dbReference>
<dbReference type="InterPro" id="IPR011004">
    <property type="entry name" value="Trimer_LpxA-like_sf"/>
</dbReference>
<dbReference type="Gene3D" id="1.20.5.170">
    <property type="match status" value="1"/>
</dbReference>
<protein>
    <recommendedName>
        <fullName evidence="7">UDP-3-O-acylglucosamine N-acyltransferase</fullName>
        <ecNumber evidence="7">2.3.1.191</ecNumber>
    </recommendedName>
</protein>
<comment type="pathway">
    <text evidence="7">Bacterial outer membrane biogenesis; LPS lipid A biosynthesis.</text>
</comment>
<feature type="active site" description="Proton acceptor" evidence="7">
    <location>
        <position position="249"/>
    </location>
</feature>
<dbReference type="GO" id="GO:0103118">
    <property type="term" value="F:UDP-3-O-[(3R)-3-hydroxyacyl]-glucosamine N-acyltransferase activity"/>
    <property type="evidence" value="ECO:0007669"/>
    <property type="project" value="UniProtKB-EC"/>
</dbReference>
<evidence type="ECO:0000256" key="2">
    <source>
        <dbReference type="ARBA" id="ARBA00022556"/>
    </source>
</evidence>
<reference evidence="11" key="1">
    <citation type="submission" date="2020-03" db="EMBL/GenBank/DDBJ databases">
        <title>Complete genome sequence of sulfur-oxidizing bacterium skT11.</title>
        <authorList>
            <person name="Kanda M."/>
            <person name="Kojima H."/>
            <person name="Fukui M."/>
        </authorList>
    </citation>
    <scope>NUCLEOTIDE SEQUENCE [LARGE SCALE GENOMIC DNA]</scope>
    <source>
        <strain evidence="11">skT11</strain>
    </source>
</reference>
<dbReference type="Pfam" id="PF00132">
    <property type="entry name" value="Hexapep"/>
    <property type="match status" value="1"/>
</dbReference>
<dbReference type="InterPro" id="IPR001451">
    <property type="entry name" value="Hexapep"/>
</dbReference>
<feature type="coiled-coil region" evidence="8">
    <location>
        <begin position="326"/>
        <end position="353"/>
    </location>
</feature>
<evidence type="ECO:0000256" key="3">
    <source>
        <dbReference type="ARBA" id="ARBA00022679"/>
    </source>
</evidence>
<comment type="catalytic activity">
    <reaction evidence="7">
        <text>a UDP-3-O-[(3R)-3-hydroxyacyl]-alpha-D-glucosamine + a (3R)-hydroxyacyl-[ACP] = a UDP-2-N,3-O-bis[(3R)-3-hydroxyacyl]-alpha-D-glucosamine + holo-[ACP] + H(+)</text>
        <dbReference type="Rhea" id="RHEA:53836"/>
        <dbReference type="Rhea" id="RHEA-COMP:9685"/>
        <dbReference type="Rhea" id="RHEA-COMP:9945"/>
        <dbReference type="ChEBI" id="CHEBI:15378"/>
        <dbReference type="ChEBI" id="CHEBI:64479"/>
        <dbReference type="ChEBI" id="CHEBI:78827"/>
        <dbReference type="ChEBI" id="CHEBI:137740"/>
        <dbReference type="ChEBI" id="CHEBI:137748"/>
        <dbReference type="EC" id="2.3.1.191"/>
    </reaction>
</comment>
<evidence type="ECO:0000259" key="9">
    <source>
        <dbReference type="Pfam" id="PF04613"/>
    </source>
</evidence>
<evidence type="ECO:0000256" key="5">
    <source>
        <dbReference type="ARBA" id="ARBA00023098"/>
    </source>
</evidence>
<dbReference type="UniPathway" id="UPA00973"/>
<dbReference type="NCBIfam" id="TIGR01853">
    <property type="entry name" value="lipid_A_lpxD"/>
    <property type="match status" value="1"/>
</dbReference>
<proteinExistence type="inferred from homology"/>
<dbReference type="GO" id="GO:0016410">
    <property type="term" value="F:N-acyltransferase activity"/>
    <property type="evidence" value="ECO:0007669"/>
    <property type="project" value="InterPro"/>
</dbReference>
<evidence type="ECO:0000313" key="10">
    <source>
        <dbReference type="EMBL" id="BCB26209.1"/>
    </source>
</evidence>
<gene>
    <name evidence="7 10" type="primary">lpxD</name>
    <name evidence="10" type="ORF">SKTS_10950</name>
</gene>
<dbReference type="Proteomes" id="UP000502260">
    <property type="component" value="Chromosome"/>
</dbReference>
<evidence type="ECO:0000256" key="6">
    <source>
        <dbReference type="ARBA" id="ARBA00023315"/>
    </source>
</evidence>
<dbReference type="InterPro" id="IPR018357">
    <property type="entry name" value="Hexapep_transf_CS"/>
</dbReference>
<keyword evidence="4 7" id="KW-0677">Repeat</keyword>
<dbReference type="HAMAP" id="MF_00523">
    <property type="entry name" value="LpxD"/>
    <property type="match status" value="1"/>
</dbReference>
<accession>A0A6F8VBT6</accession>
<comment type="subunit">
    <text evidence="7">Homotrimer.</text>
</comment>
<name>A0A6F8VBT6_9PROT</name>
<evidence type="ECO:0000256" key="1">
    <source>
        <dbReference type="ARBA" id="ARBA00022516"/>
    </source>
</evidence>
<dbReference type="InterPro" id="IPR007691">
    <property type="entry name" value="LpxD"/>
</dbReference>
<dbReference type="EMBL" id="AP022853">
    <property type="protein sequence ID" value="BCB26209.1"/>
    <property type="molecule type" value="Genomic_DNA"/>
</dbReference>
<evidence type="ECO:0000256" key="8">
    <source>
        <dbReference type="SAM" id="Coils"/>
    </source>
</evidence>
<keyword evidence="2 7" id="KW-0441">Lipid A biosynthesis</keyword>
<keyword evidence="6 7" id="KW-0012">Acyltransferase</keyword>
<dbReference type="NCBIfam" id="NF002060">
    <property type="entry name" value="PRK00892.1"/>
    <property type="match status" value="1"/>
</dbReference>
<dbReference type="PANTHER" id="PTHR43378">
    <property type="entry name" value="UDP-3-O-ACYLGLUCOSAMINE N-ACYLTRANSFERASE"/>
    <property type="match status" value="1"/>
</dbReference>
<keyword evidence="1 7" id="KW-0444">Lipid biosynthesis</keyword>
<organism evidence="10 11">
    <name type="scientific">Sulfurimicrobium lacus</name>
    <dbReference type="NCBI Taxonomy" id="2715678"/>
    <lineage>
        <taxon>Bacteria</taxon>
        <taxon>Pseudomonadati</taxon>
        <taxon>Pseudomonadota</taxon>
        <taxon>Betaproteobacteria</taxon>
        <taxon>Nitrosomonadales</taxon>
        <taxon>Sulfuricellaceae</taxon>
        <taxon>Sulfurimicrobium</taxon>
    </lineage>
</organism>
<dbReference type="GO" id="GO:0009245">
    <property type="term" value="P:lipid A biosynthetic process"/>
    <property type="evidence" value="ECO:0007669"/>
    <property type="project" value="UniProtKB-UniRule"/>
</dbReference>
<dbReference type="Pfam" id="PF04613">
    <property type="entry name" value="LpxD"/>
    <property type="match status" value="1"/>
</dbReference>
<dbReference type="PROSITE" id="PS00101">
    <property type="entry name" value="HEXAPEP_TRANSFERASES"/>
    <property type="match status" value="1"/>
</dbReference>
<dbReference type="Gene3D" id="3.40.1390.10">
    <property type="entry name" value="MurE/MurF, N-terminal domain"/>
    <property type="match status" value="1"/>
</dbReference>
<keyword evidence="11" id="KW-1185">Reference proteome</keyword>
<keyword evidence="8" id="KW-0175">Coiled coil</keyword>
<dbReference type="PANTHER" id="PTHR43378:SF2">
    <property type="entry name" value="UDP-3-O-ACYLGLUCOSAMINE N-ACYLTRANSFERASE 1, MITOCHONDRIAL-RELATED"/>
    <property type="match status" value="1"/>
</dbReference>
<dbReference type="InterPro" id="IPR020573">
    <property type="entry name" value="UDP_GlcNAc_AcTrfase_non-rep"/>
</dbReference>
<dbReference type="EC" id="2.3.1.191" evidence="7"/>
<dbReference type="SUPFAM" id="SSF51161">
    <property type="entry name" value="Trimeric LpxA-like enzymes"/>
    <property type="match status" value="1"/>
</dbReference>
<comment type="similarity">
    <text evidence="7">Belongs to the transferase hexapeptide repeat family. LpxD subfamily.</text>
</comment>
<feature type="domain" description="UDP-3-O-[3-hydroxymyristoyl] glucosamine N-acyltransferase non-repeat region" evidence="9">
    <location>
        <begin position="33"/>
        <end position="99"/>
    </location>
</feature>
<evidence type="ECO:0000313" key="11">
    <source>
        <dbReference type="Proteomes" id="UP000502260"/>
    </source>
</evidence>
<evidence type="ECO:0000256" key="7">
    <source>
        <dbReference type="HAMAP-Rule" id="MF_00523"/>
    </source>
</evidence>
<dbReference type="KEGG" id="slac:SKTS_10950"/>
<comment type="function">
    <text evidence="7">Catalyzes the N-acylation of UDP-3-O-acylglucosamine using 3-hydroxyacyl-ACP as the acyl donor. Is involved in the biosynthesis of lipid A, a phosphorylated glycolipid that anchors the lipopolysaccharide to the outer membrane of the cell.</text>
</comment>
<keyword evidence="3 7" id="KW-0808">Transferase</keyword>
<evidence type="ECO:0000256" key="4">
    <source>
        <dbReference type="ARBA" id="ARBA00022737"/>
    </source>
</evidence>
<dbReference type="Gene3D" id="2.160.10.10">
    <property type="entry name" value="Hexapeptide repeat proteins"/>
    <property type="match status" value="1"/>
</dbReference>
<keyword evidence="5 7" id="KW-0443">Lipid metabolism</keyword>